<keyword evidence="1" id="KW-0853">WD repeat</keyword>
<reference evidence="5 6" key="1">
    <citation type="submission" date="2024-04" db="EMBL/GenBank/DDBJ databases">
        <title>Tritrichomonas musculus Genome.</title>
        <authorList>
            <person name="Alves-Ferreira E."/>
            <person name="Grigg M."/>
            <person name="Lorenzi H."/>
            <person name="Galac M."/>
        </authorList>
    </citation>
    <scope>NUCLEOTIDE SEQUENCE [LARGE SCALE GENOMIC DNA]</scope>
    <source>
        <strain evidence="5 6">EAF2021</strain>
    </source>
</reference>
<dbReference type="InterPro" id="IPR001680">
    <property type="entry name" value="WD40_rpt"/>
</dbReference>
<dbReference type="PROSITE" id="PS50294">
    <property type="entry name" value="WD_REPEATS_REGION"/>
    <property type="match status" value="1"/>
</dbReference>
<keyword evidence="6" id="KW-1185">Reference proteome</keyword>
<feature type="region of interest" description="Disordered" evidence="2">
    <location>
        <begin position="1267"/>
        <end position="1294"/>
    </location>
</feature>
<dbReference type="EMBL" id="JAPFFF010000320">
    <property type="protein sequence ID" value="KAK8834759.1"/>
    <property type="molecule type" value="Genomic_DNA"/>
</dbReference>
<dbReference type="Gene3D" id="2.130.10.10">
    <property type="entry name" value="YVTN repeat-like/Quinoprotein amine dehydrogenase"/>
    <property type="match status" value="2"/>
</dbReference>
<evidence type="ECO:0000313" key="6">
    <source>
        <dbReference type="Proteomes" id="UP001470230"/>
    </source>
</evidence>
<dbReference type="InterPro" id="IPR052208">
    <property type="entry name" value="DmX-like/RAVE_component"/>
</dbReference>
<evidence type="ECO:0000256" key="1">
    <source>
        <dbReference type="PROSITE-ProRule" id="PRU00221"/>
    </source>
</evidence>
<dbReference type="PANTHER" id="PTHR13950:SF9">
    <property type="entry name" value="RABCONNECTIN-3A"/>
    <property type="match status" value="1"/>
</dbReference>
<feature type="compositionally biased region" description="Acidic residues" evidence="2">
    <location>
        <begin position="1267"/>
        <end position="1276"/>
    </location>
</feature>
<dbReference type="InterPro" id="IPR022033">
    <property type="entry name" value="Rav1p_C"/>
</dbReference>
<dbReference type="InterPro" id="IPR036322">
    <property type="entry name" value="WD40_repeat_dom_sf"/>
</dbReference>
<sequence length="2127" mass="245182">MNFPIEVESKLINPGIANDKYPYCISFTYFQGQQVIAYGSLNKVIIVSNYLKIIASLCQHEPGSYVTAVAWAQHSGKISSCGTDYNLNIWEPDKDGWHHVKKLKMSSIGKCISWNFLDKLSKLCIASDDFSIYDYQSIIQPGANLQPIFIEHTKTNYCAFSRDSRFILTLQQNKQDIHIWYHGPSSTTDYRRLILTHPTKVISISWRLSEDLYERCSFMSITEDGVARIWIETCVLERLSFHVAASIPTHPIAAGSFIMTTSKMISSKQISLTTDNFANGNGHIQIRDKNSRFSSVPDPREIERNKSWVLLLHRDLKLSIWELSGLSLSVRSTPKLKRVLLIDQTRTQFLNLERAFKPKFSCFFATYSKQYQLIDNNDGKKQKKKSIVSLIIEDQRSHTLIASDIVTGTPNPFSIIGLLKGHQSEIKMFKIHDTQPFMISIDESGTASFWKVDDSDVYDPYFLIEFKFTIGSDVEIADFVKNSNQIIGYRSNEIFLLNYDPIKCISGRIFHLHSNFKSKGKIIDLNVMSTNLMNQIFFVALFTDVFYICCLEDQKVNILYHLICDENDTFTTGIPGYLSMSDKEYTKCIYKIATKKKIISIKLALNEKEREKPIVWIKSFEIEMEDDEEIVNVIHSRPSTMCILTHKHIYMGRQLMSKTSKFEIFEKFPLDEDAEPHVSSCLSNGFLAVACKNEIKLFFTGRKSHEFTESLLSLNLVSSCKAENVSALGWMGNGILIYSSYGQIFALTKFMNTCFLDSNIKLPTIHHSLVSLTLSVPDLHSTVISPLAISGRINLVSKMIKYYDKNFNEKDCKMVFKKYILDMPEETDKEGKHLCSKNFLTHIESLIEKIENENEKIESKDIVTKKKSLFMNNDLKTENNRFLYILKKLKLISSISFDIIDRRALVYYRAVLFSEKFHIPFDIVCCALMSHEKVKLLSMLDIQSWDEIERCGVVYWCDLSKLKETLVSISIRDFGVNRNLSILFLVLFKRFRALHHLFSSVGDEARASFFIRDFSTPKNIKSALNNAYSALSKHSFHVCCAMFILAGKFDTALNVCNNNIHDYSLSYLLAYFSDNKERCLNYVKNVLIKEAVNKNDLAAVSLFNNIAFNKEIDLSQRMRQMQPGFFYNDMRIFGDIRFCVCEVMKPTIETVREVSRSLLLAGHFFLATQFINYLNQSEEITSATQTPAATASNTANISSNVSCKFDSDIIRNVQIREGNQKKRKMIPSISFQSFRKLSNCEDDEDDEVLSDNIEIHRKVTDDKFEENEDDFEDDDLNDKRKHRHSNNKKKEGANKPEFRYEDIFGYSNYLDDFDDFDESSTFDDLVDQEIDENEDDSESDSDNFQSEFITNFRDTFQQSLVRYHSMNEILDQINQKEFTKEENTEESCEINLSESSQSESDFNTKLVLFNITRLRLETFLEQSLDLKEVEEIIPTIGKEIEKFDNCVTSVHPHLRDFLIRMCQRCAFIYRRLLLLSDSISKLKYIVSLCHSISNLPDLLISSFLTSQQVAQVSHTIWGISTYFNKELVGQAYPEIRSIVAFVLTGFFIVGCHNMNSELLLALFEQQMNFSRNKFKFPQTLIDQIKVEIAFPENISVTKKREEYDYNSVSFISKKKENIFSYPSIKQDDLYHFMWPLFDMMLIDEFVCLIEKIQIEKVKYQPFLTSLKKLMYLNMQFFIYSFLKYPVFLHITSLKKVTIQNKTVDKLFKFMLNKNDREKKIYSFCREMIGNYSDIHSLEITNFKEGSRLQNMKKIARFKGGVTSFCMRKDLIWAATSQGLKHRNMKDEEITSEVSDLNDQNNELNEFVYDEEVAETYEPNIQSDETLISYSISQTFPAGEIPLKASDTCPLFHHRSDRIKPSKKPCYVIPHPSEDYMLVTDYDGNIYARKFDIDENQRISIFHSKLKSKCTALGFQTAGTMFAAAQLNYVSLFSFCLDNCSRPYVTYDTHGSSVQALEFVQGTGIFATCQKPSIEFDANIVFWDSILSPGSAMISSMNVKKIGNPTSIVFSPKYNEVVVGTSKGSLVTIDTRKYEILKILKNVHEKGIHALAVDPNESYCVTGGNEGTVKVWDMRSLNHIAQMKNVHTPRMVKKKQKWKSLAVTGIEIRNDIIYTSGLDGHINRIEFS</sequence>
<dbReference type="Pfam" id="PF00400">
    <property type="entry name" value="WD40"/>
    <property type="match status" value="2"/>
</dbReference>
<comment type="caution">
    <text evidence="5">The sequence shown here is derived from an EMBL/GenBank/DDBJ whole genome shotgun (WGS) entry which is preliminary data.</text>
</comment>
<dbReference type="Proteomes" id="UP001470230">
    <property type="component" value="Unassembled WGS sequence"/>
</dbReference>
<evidence type="ECO:0000259" key="3">
    <source>
        <dbReference type="Pfam" id="PF12234"/>
    </source>
</evidence>
<gene>
    <name evidence="4" type="ORF">M9Y10_025024</name>
    <name evidence="5" type="ORF">M9Y10_030502</name>
</gene>
<name>A0ABR2H5K1_9EUKA</name>
<proteinExistence type="predicted"/>
<dbReference type="Pfam" id="PF12234">
    <property type="entry name" value="Rav1p_C"/>
    <property type="match status" value="1"/>
</dbReference>
<evidence type="ECO:0000313" key="5">
    <source>
        <dbReference type="EMBL" id="KAK8840725.1"/>
    </source>
</evidence>
<accession>A0ABR2H5K1</accession>
<dbReference type="PANTHER" id="PTHR13950">
    <property type="entry name" value="RABCONNECTIN-RELATED"/>
    <property type="match status" value="1"/>
</dbReference>
<protein>
    <recommendedName>
        <fullName evidence="3">RAVE complex protein Rav1 C-terminal domain-containing protein</fullName>
    </recommendedName>
</protein>
<dbReference type="PROSITE" id="PS50082">
    <property type="entry name" value="WD_REPEATS_2"/>
    <property type="match status" value="1"/>
</dbReference>
<dbReference type="InterPro" id="IPR015943">
    <property type="entry name" value="WD40/YVTN_repeat-like_dom_sf"/>
</dbReference>
<organism evidence="5 6">
    <name type="scientific">Tritrichomonas musculus</name>
    <dbReference type="NCBI Taxonomy" id="1915356"/>
    <lineage>
        <taxon>Eukaryota</taxon>
        <taxon>Metamonada</taxon>
        <taxon>Parabasalia</taxon>
        <taxon>Tritrichomonadida</taxon>
        <taxon>Tritrichomonadidae</taxon>
        <taxon>Tritrichomonas</taxon>
    </lineage>
</organism>
<feature type="repeat" description="WD" evidence="1">
    <location>
        <begin position="2040"/>
        <end position="2081"/>
    </location>
</feature>
<dbReference type="EMBL" id="JAPFFF010000044">
    <property type="protein sequence ID" value="KAK8840725.1"/>
    <property type="molecule type" value="Genomic_DNA"/>
</dbReference>
<evidence type="ECO:0000313" key="4">
    <source>
        <dbReference type="EMBL" id="KAK8834759.1"/>
    </source>
</evidence>
<evidence type="ECO:0000256" key="2">
    <source>
        <dbReference type="SAM" id="MobiDB-lite"/>
    </source>
</evidence>
<dbReference type="SUPFAM" id="SSF50978">
    <property type="entry name" value="WD40 repeat-like"/>
    <property type="match status" value="2"/>
</dbReference>
<feature type="domain" description="RAVE complex protein Rav1 C-terminal" evidence="3">
    <location>
        <begin position="611"/>
        <end position="1098"/>
    </location>
</feature>
<dbReference type="SMART" id="SM00320">
    <property type="entry name" value="WD40"/>
    <property type="match status" value="4"/>
</dbReference>